<keyword evidence="2" id="KW-0472">Membrane</keyword>
<dbReference type="Proteomes" id="UP001628179">
    <property type="component" value="Unassembled WGS sequence"/>
</dbReference>
<evidence type="ECO:0000313" key="3">
    <source>
        <dbReference type="EMBL" id="GAB1312034.1"/>
    </source>
</evidence>
<feature type="compositionally biased region" description="Polar residues" evidence="1">
    <location>
        <begin position="504"/>
        <end position="514"/>
    </location>
</feature>
<organism evidence="3 4">
    <name type="scientific">Madurella fahalii</name>
    <dbReference type="NCBI Taxonomy" id="1157608"/>
    <lineage>
        <taxon>Eukaryota</taxon>
        <taxon>Fungi</taxon>
        <taxon>Dikarya</taxon>
        <taxon>Ascomycota</taxon>
        <taxon>Pezizomycotina</taxon>
        <taxon>Sordariomycetes</taxon>
        <taxon>Sordariomycetidae</taxon>
        <taxon>Sordariales</taxon>
        <taxon>Sordariales incertae sedis</taxon>
        <taxon>Madurella</taxon>
    </lineage>
</organism>
<dbReference type="RefSeq" id="XP_070913767.1">
    <property type="nucleotide sequence ID" value="XM_071057666.1"/>
</dbReference>
<comment type="caution">
    <text evidence="3">The sequence shown here is derived from an EMBL/GenBank/DDBJ whole genome shotgun (WGS) entry which is preliminary data.</text>
</comment>
<feature type="region of interest" description="Disordered" evidence="1">
    <location>
        <begin position="486"/>
        <end position="522"/>
    </location>
</feature>
<keyword evidence="4" id="KW-1185">Reference proteome</keyword>
<evidence type="ECO:0000256" key="1">
    <source>
        <dbReference type="SAM" id="MobiDB-lite"/>
    </source>
</evidence>
<protein>
    <submittedName>
        <fullName evidence="3">Uncharacterized protein</fullName>
    </submittedName>
</protein>
<evidence type="ECO:0000313" key="4">
    <source>
        <dbReference type="Proteomes" id="UP001628179"/>
    </source>
</evidence>
<feature type="transmembrane region" description="Helical" evidence="2">
    <location>
        <begin position="347"/>
        <end position="374"/>
    </location>
</feature>
<name>A0ABQ0G2Q5_9PEZI</name>
<proteinExistence type="predicted"/>
<dbReference type="EMBL" id="BAAFSV010000001">
    <property type="protein sequence ID" value="GAB1312034.1"/>
    <property type="molecule type" value="Genomic_DNA"/>
</dbReference>
<accession>A0ABQ0G2Q5</accession>
<evidence type="ECO:0000256" key="2">
    <source>
        <dbReference type="SAM" id="Phobius"/>
    </source>
</evidence>
<reference evidence="3 4" key="1">
    <citation type="submission" date="2024-09" db="EMBL/GenBank/DDBJ databases">
        <title>Itraconazole resistance in Madurella fahalii resulting from another homologue of gene encoding cytochrome P450 14-alpha sterol demethylase (CYP51).</title>
        <authorList>
            <person name="Yoshioka I."/>
            <person name="Fahal A.H."/>
            <person name="Kaneko S."/>
            <person name="Yaguchi T."/>
        </authorList>
    </citation>
    <scope>NUCLEOTIDE SEQUENCE [LARGE SCALE GENOMIC DNA]</scope>
    <source>
        <strain evidence="3 4">IFM 68171</strain>
    </source>
</reference>
<dbReference type="GeneID" id="98172989"/>
<sequence>MNEQNVLRNTPIVQVPVLPVNDDTYHYIARRLWDLDAHEVGDSVYLHIHDTIQIIFQQDHHVITTIGNLTDLVGKLKQEYSAGEELYQWIPDWFRQPLEGDEADLEAKPGHPPEPEVINDELRTVTESLPTIQNFIRTILLWQGPQGVKDFDYDRSFPTYFTLRDLNLMGRFHIRWTNNILSHLRVSRYRVPDHFRPTLHVFQQARVLEKLAINGPDWYRPTAKEALLTMGLPVPRDEINPEWFDYCCRNNQKNAYQPDSPLLKFVVATLLWAQPWLPQQLKELLPPCNIDLKVKDQSARLKTRRVGEFRIFQSRLLTLKEDFDNASPWSVSAWWYDKRKGRDVASLWATICSFLCALVALILAAVSALIAILLASEANGYARTGNSLASLANDYASNASTDAAKSVEAITTFTTIHIAGTTNYISSNINQINNNAACLAAMQLPPQPLLPPPWFVAPTLEALDCIYFDATVKAAAEISSAATGVQATNIGGPTEPWDAAEGVESQTTPTQTQIEVDPSLPE</sequence>
<keyword evidence="2" id="KW-1133">Transmembrane helix</keyword>
<keyword evidence="2" id="KW-0812">Transmembrane</keyword>
<gene>
    <name evidence="3" type="ORF">MFIFM68171_02244</name>
</gene>